<feature type="transmembrane region" description="Helical" evidence="1">
    <location>
        <begin position="85"/>
        <end position="103"/>
    </location>
</feature>
<organism evidence="2 3">
    <name type="scientific">Trichonephila inaurata madagascariensis</name>
    <dbReference type="NCBI Taxonomy" id="2747483"/>
    <lineage>
        <taxon>Eukaryota</taxon>
        <taxon>Metazoa</taxon>
        <taxon>Ecdysozoa</taxon>
        <taxon>Arthropoda</taxon>
        <taxon>Chelicerata</taxon>
        <taxon>Arachnida</taxon>
        <taxon>Araneae</taxon>
        <taxon>Araneomorphae</taxon>
        <taxon>Entelegynae</taxon>
        <taxon>Araneoidea</taxon>
        <taxon>Nephilidae</taxon>
        <taxon>Trichonephila</taxon>
        <taxon>Trichonephila inaurata</taxon>
    </lineage>
</organism>
<evidence type="ECO:0000256" key="1">
    <source>
        <dbReference type="SAM" id="Phobius"/>
    </source>
</evidence>
<sequence>MCCEIKGSNKCCASGGFVAEERREMYAGTGTFKGFDSFNNSTVQNSMSCDLTCVPGKCCSNKSCWCCKKKPSGGYDVVTCNGAEAIFTPAITTVLFLMASAIVSKKYFL</sequence>
<dbReference type="Proteomes" id="UP000886998">
    <property type="component" value="Unassembled WGS sequence"/>
</dbReference>
<keyword evidence="1" id="KW-1133">Transmembrane helix</keyword>
<comment type="caution">
    <text evidence="2">The sequence shown here is derived from an EMBL/GenBank/DDBJ whole genome shotgun (WGS) entry which is preliminary data.</text>
</comment>
<accession>A0A8X6X2Q8</accession>
<evidence type="ECO:0000313" key="3">
    <source>
        <dbReference type="Proteomes" id="UP000886998"/>
    </source>
</evidence>
<keyword evidence="3" id="KW-1185">Reference proteome</keyword>
<protein>
    <submittedName>
        <fullName evidence="2">Uncharacterized protein</fullName>
    </submittedName>
</protein>
<dbReference type="EMBL" id="BMAV01005071">
    <property type="protein sequence ID" value="GFY45830.1"/>
    <property type="molecule type" value="Genomic_DNA"/>
</dbReference>
<keyword evidence="1" id="KW-0472">Membrane</keyword>
<name>A0A8X6X2Q8_9ARAC</name>
<dbReference type="AlphaFoldDB" id="A0A8X6X2Q8"/>
<proteinExistence type="predicted"/>
<reference evidence="2" key="1">
    <citation type="submission" date="2020-08" db="EMBL/GenBank/DDBJ databases">
        <title>Multicomponent nature underlies the extraordinary mechanical properties of spider dragline silk.</title>
        <authorList>
            <person name="Kono N."/>
            <person name="Nakamura H."/>
            <person name="Mori M."/>
            <person name="Yoshida Y."/>
            <person name="Ohtoshi R."/>
            <person name="Malay A.D."/>
            <person name="Moran D.A.P."/>
            <person name="Tomita M."/>
            <person name="Numata K."/>
            <person name="Arakawa K."/>
        </authorList>
    </citation>
    <scope>NUCLEOTIDE SEQUENCE</scope>
</reference>
<keyword evidence="1" id="KW-0812">Transmembrane</keyword>
<gene>
    <name evidence="2" type="ORF">TNIN_175631</name>
</gene>
<evidence type="ECO:0000313" key="2">
    <source>
        <dbReference type="EMBL" id="GFY45830.1"/>
    </source>
</evidence>